<dbReference type="AlphaFoldDB" id="V9Z490"/>
<organism evidence="1">
    <name type="scientific">Streptomyces sp. FR1</name>
    <dbReference type="NCBI Taxonomy" id="349971"/>
    <lineage>
        <taxon>Bacteria</taxon>
        <taxon>Bacillati</taxon>
        <taxon>Actinomycetota</taxon>
        <taxon>Actinomycetes</taxon>
        <taxon>Kitasatosporales</taxon>
        <taxon>Streptomycetaceae</taxon>
        <taxon>Streptomyces</taxon>
    </lineage>
</organism>
<accession>V9Z490</accession>
<proteinExistence type="predicted"/>
<reference evidence="1" key="1">
    <citation type="submission" date="2013-09" db="EMBL/GenBank/DDBJ databases">
        <title>Complete nucleotide sequence of Streptomyces linear plasmid pFRL3.</title>
        <authorList>
            <person name="Chen Z."/>
            <person name="Fang P."/>
            <person name="Qin Z."/>
        </authorList>
    </citation>
    <scope>NUCLEOTIDE SEQUENCE</scope>
    <source>
        <plasmid evidence="1">pFRL3</plasmid>
    </source>
</reference>
<sequence length="79" mass="8696">MRDDQWSVVETGRGANRLVVYGIVTGMTVVVRRISSDASPTPRRPRSSGRWPRTGAWAVVALVVHEQPVAPQAGRAFRL</sequence>
<gene>
    <name evidence="1" type="ORF">pFRL3_151</name>
</gene>
<name>V9Z490_9ACTN</name>
<geneLocation type="plasmid" evidence="1">
    <name>pFRL3</name>
</geneLocation>
<keyword evidence="1" id="KW-0614">Plasmid</keyword>
<dbReference type="EMBL" id="KF602048">
    <property type="protein sequence ID" value="AHE38928.1"/>
    <property type="molecule type" value="Genomic_DNA"/>
</dbReference>
<evidence type="ECO:0000313" key="1">
    <source>
        <dbReference type="EMBL" id="AHE38928.1"/>
    </source>
</evidence>
<protein>
    <submittedName>
        <fullName evidence="1">Uncharacterized protein</fullName>
    </submittedName>
</protein>